<dbReference type="AlphaFoldDB" id="A0A1X7TZ74"/>
<dbReference type="EnsemblMetazoa" id="Aqu2.1.20717_001">
    <property type="protein sequence ID" value="Aqu2.1.20717_001"/>
    <property type="gene ID" value="Aqu2.1.20717"/>
</dbReference>
<feature type="transmembrane region" description="Helical" evidence="1">
    <location>
        <begin position="449"/>
        <end position="475"/>
    </location>
</feature>
<evidence type="ECO:0000259" key="3">
    <source>
        <dbReference type="PROSITE" id="PS50835"/>
    </source>
</evidence>
<organism evidence="4">
    <name type="scientific">Amphimedon queenslandica</name>
    <name type="common">Sponge</name>
    <dbReference type="NCBI Taxonomy" id="400682"/>
    <lineage>
        <taxon>Eukaryota</taxon>
        <taxon>Metazoa</taxon>
        <taxon>Porifera</taxon>
        <taxon>Demospongiae</taxon>
        <taxon>Heteroscleromorpha</taxon>
        <taxon>Haplosclerida</taxon>
        <taxon>Niphatidae</taxon>
        <taxon>Amphimedon</taxon>
    </lineage>
</organism>
<sequence>MKDCSLLLLTVLVLQGARGVLMEACNGVTNINELVSQYSLKVSTSFSSDGSSLSLNCTINNGTANLQPGQELVWTEGGIEIQDGTIGYSVHQTNTSSLLTISITHGLHKLIVTGSFIQHCSDKTTTTAAPQSAPAPIITTHNVSSPGQTVSITCNQSMAVLVKEHSNGSLVETINNITVSSPNDQEKFGCILNDTILEIHYVTIKACAVYSPLPLQSFQITFRTGNFIVGGLQNTYTSSSPIEDLYRLSMVPNAGNDRVVDSLDFYCTASTLWDTVGIERYRVDFDTQGIDLIPSVCVTTSLTPASPAPEGSTVTITCHIQYDISVDINVSILRNTNEVLTNFSLQGYNHSYVIKSVKEKDEGNYTCMVTGIATTLSDSIDLQVIPAQISSSSSRSHSTSLSLSLAPSLSLSLAPSPSPFMSSDNIPVPTPTGNEVTTAVPSDGPSSTVIVVASISSGLALLILLVITFLFGFFVGKRCNKNTTEERRGRSPDNLDNIELT</sequence>
<reference evidence="4" key="1">
    <citation type="submission" date="2017-05" db="UniProtKB">
        <authorList>
            <consortium name="EnsemblMetazoa"/>
        </authorList>
    </citation>
    <scope>IDENTIFICATION</scope>
</reference>
<feature type="domain" description="Ig-like" evidence="3">
    <location>
        <begin position="294"/>
        <end position="377"/>
    </location>
</feature>
<dbReference type="InterPro" id="IPR013783">
    <property type="entry name" value="Ig-like_fold"/>
</dbReference>
<dbReference type="Pfam" id="PF13927">
    <property type="entry name" value="Ig_3"/>
    <property type="match status" value="1"/>
</dbReference>
<feature type="signal peptide" evidence="2">
    <location>
        <begin position="1"/>
        <end position="19"/>
    </location>
</feature>
<evidence type="ECO:0000256" key="1">
    <source>
        <dbReference type="SAM" id="Phobius"/>
    </source>
</evidence>
<keyword evidence="1" id="KW-0472">Membrane</keyword>
<dbReference type="SMART" id="SM00409">
    <property type="entry name" value="IG"/>
    <property type="match status" value="1"/>
</dbReference>
<keyword evidence="1" id="KW-0812">Transmembrane</keyword>
<dbReference type="PROSITE" id="PS50835">
    <property type="entry name" value="IG_LIKE"/>
    <property type="match status" value="1"/>
</dbReference>
<dbReference type="InterPro" id="IPR036179">
    <property type="entry name" value="Ig-like_dom_sf"/>
</dbReference>
<keyword evidence="2" id="KW-0732">Signal</keyword>
<dbReference type="InterPro" id="IPR003599">
    <property type="entry name" value="Ig_sub"/>
</dbReference>
<protein>
    <recommendedName>
        <fullName evidence="3">Ig-like domain-containing protein</fullName>
    </recommendedName>
</protein>
<keyword evidence="1" id="KW-1133">Transmembrane helix</keyword>
<dbReference type="SUPFAM" id="SSF48726">
    <property type="entry name" value="Immunoglobulin"/>
    <property type="match status" value="1"/>
</dbReference>
<dbReference type="Gene3D" id="2.60.40.10">
    <property type="entry name" value="Immunoglobulins"/>
    <property type="match status" value="1"/>
</dbReference>
<proteinExistence type="predicted"/>
<evidence type="ECO:0000256" key="2">
    <source>
        <dbReference type="SAM" id="SignalP"/>
    </source>
</evidence>
<dbReference type="InterPro" id="IPR007110">
    <property type="entry name" value="Ig-like_dom"/>
</dbReference>
<evidence type="ECO:0000313" key="4">
    <source>
        <dbReference type="EnsemblMetazoa" id="Aqu2.1.20717_001"/>
    </source>
</evidence>
<name>A0A1X7TZ74_AMPQE</name>
<accession>A0A1X7TZ74</accession>
<feature type="chain" id="PRO_5010866596" description="Ig-like domain-containing protein" evidence="2">
    <location>
        <begin position="20"/>
        <end position="501"/>
    </location>
</feature>
<dbReference type="InParanoid" id="A0A1X7TZ74"/>